<dbReference type="EMBL" id="KZ819199">
    <property type="protein sequence ID" value="PWY98327.1"/>
    <property type="molecule type" value="Genomic_DNA"/>
</dbReference>
<name>A0A317XKE0_9BASI</name>
<proteinExistence type="predicted"/>
<dbReference type="AlphaFoldDB" id="A0A317XKE0"/>
<reference evidence="1 2" key="1">
    <citation type="journal article" date="2018" name="Mol. Biol. Evol.">
        <title>Broad Genomic Sampling Reveals a Smut Pathogenic Ancestry of the Fungal Clade Ustilaginomycotina.</title>
        <authorList>
            <person name="Kijpornyongpan T."/>
            <person name="Mondo S.J."/>
            <person name="Barry K."/>
            <person name="Sandor L."/>
            <person name="Lee J."/>
            <person name="Lipzen A."/>
            <person name="Pangilinan J."/>
            <person name="LaButti K."/>
            <person name="Hainaut M."/>
            <person name="Henrissat B."/>
            <person name="Grigoriev I.V."/>
            <person name="Spatafora J.W."/>
            <person name="Aime M.C."/>
        </authorList>
    </citation>
    <scope>NUCLEOTIDE SEQUENCE [LARGE SCALE GENOMIC DNA]</scope>
    <source>
        <strain evidence="1 2">MCA 3645</strain>
    </source>
</reference>
<dbReference type="InParanoid" id="A0A317XKE0"/>
<evidence type="ECO:0000313" key="2">
    <source>
        <dbReference type="Proteomes" id="UP000246740"/>
    </source>
</evidence>
<accession>A0A317XKE0</accession>
<gene>
    <name evidence="1" type="ORF">BCV70DRAFT_37804</name>
</gene>
<protein>
    <submittedName>
        <fullName evidence="1">Uncharacterized protein</fullName>
    </submittedName>
</protein>
<dbReference type="Proteomes" id="UP000246740">
    <property type="component" value="Unassembled WGS sequence"/>
</dbReference>
<keyword evidence="2" id="KW-1185">Reference proteome</keyword>
<evidence type="ECO:0000313" key="1">
    <source>
        <dbReference type="EMBL" id="PWY98327.1"/>
    </source>
</evidence>
<organism evidence="1 2">
    <name type="scientific">Testicularia cyperi</name>
    <dbReference type="NCBI Taxonomy" id="1882483"/>
    <lineage>
        <taxon>Eukaryota</taxon>
        <taxon>Fungi</taxon>
        <taxon>Dikarya</taxon>
        <taxon>Basidiomycota</taxon>
        <taxon>Ustilaginomycotina</taxon>
        <taxon>Ustilaginomycetes</taxon>
        <taxon>Ustilaginales</taxon>
        <taxon>Anthracoideaceae</taxon>
        <taxon>Testicularia</taxon>
    </lineage>
</organism>
<sequence>MLSHHSLPSRYATYAKYCLHAFLGGVLTALARYGCSVRWVLAAFTTSYHQSRAEPKPASVFDAGSIIYALQFGPILYTINDGVI</sequence>